<dbReference type="InterPro" id="IPR007139">
    <property type="entry name" value="DUF349"/>
</dbReference>
<reference evidence="2" key="1">
    <citation type="submission" date="2019-08" db="EMBL/GenBank/DDBJ databases">
        <authorList>
            <person name="Kucharzyk K."/>
            <person name="Murdoch R.W."/>
            <person name="Higgins S."/>
            <person name="Loffler F."/>
        </authorList>
    </citation>
    <scope>NUCLEOTIDE SEQUENCE</scope>
</reference>
<evidence type="ECO:0008006" key="3">
    <source>
        <dbReference type="Google" id="ProtNLM"/>
    </source>
</evidence>
<evidence type="ECO:0000313" key="2">
    <source>
        <dbReference type="EMBL" id="MPM90673.1"/>
    </source>
</evidence>
<comment type="caution">
    <text evidence="2">The sequence shown here is derived from an EMBL/GenBank/DDBJ whole genome shotgun (WGS) entry which is preliminary data.</text>
</comment>
<feature type="coiled-coil region" evidence="1">
    <location>
        <begin position="146"/>
        <end position="237"/>
    </location>
</feature>
<sequence>MNQNLDVKKDLCKQAEALKNSTDWKGTTEKIIHLQREWKKAGPVLKRNSDELWKRFIAACDYFFEQKNKNFSDLKNVEIQNLAKKKEITEKIALIEKKSNTEETQAEFRALMAEWNSIGHVPFKEKDQVYTDYRATIDKIFTYLNVDSSQRRLDSFKNNLKEISAQGENKLYREREKLVRAYEHLKSEIATYENNIGFLTSSSKKGGGLIREMERKIEALKDESKLIEQKINLLDEKV</sequence>
<evidence type="ECO:0000256" key="1">
    <source>
        <dbReference type="SAM" id="Coils"/>
    </source>
</evidence>
<gene>
    <name evidence="2" type="ORF">SDC9_137795</name>
</gene>
<dbReference type="Pfam" id="PF03993">
    <property type="entry name" value="DUF349"/>
    <property type="match status" value="2"/>
</dbReference>
<proteinExistence type="predicted"/>
<keyword evidence="1" id="KW-0175">Coiled coil</keyword>
<protein>
    <recommendedName>
        <fullName evidence="3">DUF349 domain-containing protein</fullName>
    </recommendedName>
</protein>
<organism evidence="2">
    <name type="scientific">bioreactor metagenome</name>
    <dbReference type="NCBI Taxonomy" id="1076179"/>
    <lineage>
        <taxon>unclassified sequences</taxon>
        <taxon>metagenomes</taxon>
        <taxon>ecological metagenomes</taxon>
    </lineage>
</organism>
<accession>A0A645DPG8</accession>
<dbReference type="AlphaFoldDB" id="A0A645DPG8"/>
<dbReference type="EMBL" id="VSSQ01037868">
    <property type="protein sequence ID" value="MPM90673.1"/>
    <property type="molecule type" value="Genomic_DNA"/>
</dbReference>
<name>A0A645DPG8_9ZZZZ</name>